<keyword evidence="3" id="KW-1185">Reference proteome</keyword>
<sequence>MLVFWPRPSEDQVALNVDGSSYGNHGPAGYGGLIRNRQGLWISGFSGHINHADSLEAELLAIMHGLMLVWDYGYPNVSCISDCKNALRLIDLEPIFQPPKYIAIINAIQELISRDWNVSFVHTYREANQCADFMAKLGTKSMNNCFEIFTDIFLEPPTDLTSLLESDAEGTGYSRTNWTKARFCLGSCF</sequence>
<dbReference type="AlphaFoldDB" id="A0A2Z6PGZ6"/>
<name>A0A2Z6PGZ6_TRISU</name>
<dbReference type="InterPro" id="IPR036397">
    <property type="entry name" value="RNaseH_sf"/>
</dbReference>
<dbReference type="OrthoDB" id="1425329at2759"/>
<dbReference type="InterPro" id="IPR012337">
    <property type="entry name" value="RNaseH-like_sf"/>
</dbReference>
<dbReference type="InterPro" id="IPR044730">
    <property type="entry name" value="RNase_H-like_dom_plant"/>
</dbReference>
<accession>A0A2Z6PGZ6</accession>
<dbReference type="GO" id="GO:0004523">
    <property type="term" value="F:RNA-DNA hybrid ribonuclease activity"/>
    <property type="evidence" value="ECO:0007669"/>
    <property type="project" value="InterPro"/>
</dbReference>
<dbReference type="InterPro" id="IPR053151">
    <property type="entry name" value="RNase_H-like"/>
</dbReference>
<gene>
    <name evidence="2" type="ORF">TSUD_290660</name>
</gene>
<evidence type="ECO:0000259" key="1">
    <source>
        <dbReference type="PROSITE" id="PS50879"/>
    </source>
</evidence>
<dbReference type="InterPro" id="IPR002156">
    <property type="entry name" value="RNaseH_domain"/>
</dbReference>
<proteinExistence type="predicted"/>
<dbReference type="Gene3D" id="3.30.420.10">
    <property type="entry name" value="Ribonuclease H-like superfamily/Ribonuclease H"/>
    <property type="match status" value="1"/>
</dbReference>
<dbReference type="Pfam" id="PF13456">
    <property type="entry name" value="RVT_3"/>
    <property type="match status" value="1"/>
</dbReference>
<evidence type="ECO:0000313" key="2">
    <source>
        <dbReference type="EMBL" id="GAU50330.1"/>
    </source>
</evidence>
<dbReference type="EMBL" id="DF974742">
    <property type="protein sequence ID" value="GAU50330.1"/>
    <property type="molecule type" value="Genomic_DNA"/>
</dbReference>
<dbReference type="PANTHER" id="PTHR47723">
    <property type="entry name" value="OS05G0353850 PROTEIN"/>
    <property type="match status" value="1"/>
</dbReference>
<feature type="domain" description="RNase H type-1" evidence="1">
    <location>
        <begin position="9"/>
        <end position="140"/>
    </location>
</feature>
<dbReference type="CDD" id="cd06222">
    <property type="entry name" value="RNase_H_like"/>
    <property type="match status" value="1"/>
</dbReference>
<reference evidence="3" key="1">
    <citation type="journal article" date="2017" name="Front. Plant Sci.">
        <title>Climate Clever Clovers: New Paradigm to Reduce the Environmental Footprint of Ruminants by Breeding Low Methanogenic Forages Utilizing Haplotype Variation.</title>
        <authorList>
            <person name="Kaur P."/>
            <person name="Appels R."/>
            <person name="Bayer P.E."/>
            <person name="Keeble-Gagnere G."/>
            <person name="Wang J."/>
            <person name="Hirakawa H."/>
            <person name="Shirasawa K."/>
            <person name="Vercoe P."/>
            <person name="Stefanova K."/>
            <person name="Durmic Z."/>
            <person name="Nichols P."/>
            <person name="Revell C."/>
            <person name="Isobe S.N."/>
            <person name="Edwards D."/>
            <person name="Erskine W."/>
        </authorList>
    </citation>
    <scope>NUCLEOTIDE SEQUENCE [LARGE SCALE GENOMIC DNA]</scope>
    <source>
        <strain evidence="3">cv. Daliak</strain>
    </source>
</reference>
<dbReference type="SUPFAM" id="SSF53098">
    <property type="entry name" value="Ribonuclease H-like"/>
    <property type="match status" value="1"/>
</dbReference>
<protein>
    <recommendedName>
        <fullName evidence="1">RNase H type-1 domain-containing protein</fullName>
    </recommendedName>
</protein>
<dbReference type="PROSITE" id="PS50879">
    <property type="entry name" value="RNASE_H_1"/>
    <property type="match status" value="1"/>
</dbReference>
<dbReference type="Proteomes" id="UP000242715">
    <property type="component" value="Unassembled WGS sequence"/>
</dbReference>
<evidence type="ECO:0000313" key="3">
    <source>
        <dbReference type="Proteomes" id="UP000242715"/>
    </source>
</evidence>
<dbReference type="GO" id="GO:0003676">
    <property type="term" value="F:nucleic acid binding"/>
    <property type="evidence" value="ECO:0007669"/>
    <property type="project" value="InterPro"/>
</dbReference>
<dbReference type="PANTHER" id="PTHR47723:SF19">
    <property type="entry name" value="POLYNUCLEOTIDYL TRANSFERASE, RIBONUCLEASE H-LIKE SUPERFAMILY PROTEIN"/>
    <property type="match status" value="1"/>
</dbReference>
<organism evidence="2 3">
    <name type="scientific">Trifolium subterraneum</name>
    <name type="common">Subterranean clover</name>
    <dbReference type="NCBI Taxonomy" id="3900"/>
    <lineage>
        <taxon>Eukaryota</taxon>
        <taxon>Viridiplantae</taxon>
        <taxon>Streptophyta</taxon>
        <taxon>Embryophyta</taxon>
        <taxon>Tracheophyta</taxon>
        <taxon>Spermatophyta</taxon>
        <taxon>Magnoliopsida</taxon>
        <taxon>eudicotyledons</taxon>
        <taxon>Gunneridae</taxon>
        <taxon>Pentapetalae</taxon>
        <taxon>rosids</taxon>
        <taxon>fabids</taxon>
        <taxon>Fabales</taxon>
        <taxon>Fabaceae</taxon>
        <taxon>Papilionoideae</taxon>
        <taxon>50 kb inversion clade</taxon>
        <taxon>NPAAA clade</taxon>
        <taxon>Hologalegina</taxon>
        <taxon>IRL clade</taxon>
        <taxon>Trifolieae</taxon>
        <taxon>Trifolium</taxon>
    </lineage>
</organism>